<protein>
    <submittedName>
        <fullName evidence="1">Uncharacterized protein</fullName>
    </submittedName>
</protein>
<comment type="caution">
    <text evidence="1">The sequence shown here is derived from an EMBL/GenBank/DDBJ whole genome shotgun (WGS) entry which is preliminary data.</text>
</comment>
<dbReference type="Gramene" id="KZM96194">
    <property type="protein sequence ID" value="KZM96194"/>
    <property type="gene ID" value="DCAR_019436"/>
</dbReference>
<dbReference type="EMBL" id="LNRQ01000005">
    <property type="protein sequence ID" value="KZM96194.1"/>
    <property type="molecule type" value="Genomic_DNA"/>
</dbReference>
<name>A0A164ZP24_DAUCS</name>
<proteinExistence type="predicted"/>
<organism evidence="1">
    <name type="scientific">Daucus carota subsp. sativus</name>
    <name type="common">Carrot</name>
    <dbReference type="NCBI Taxonomy" id="79200"/>
    <lineage>
        <taxon>Eukaryota</taxon>
        <taxon>Viridiplantae</taxon>
        <taxon>Streptophyta</taxon>
        <taxon>Embryophyta</taxon>
        <taxon>Tracheophyta</taxon>
        <taxon>Spermatophyta</taxon>
        <taxon>Magnoliopsida</taxon>
        <taxon>eudicotyledons</taxon>
        <taxon>Gunneridae</taxon>
        <taxon>Pentapetalae</taxon>
        <taxon>asterids</taxon>
        <taxon>campanulids</taxon>
        <taxon>Apiales</taxon>
        <taxon>Apiaceae</taxon>
        <taxon>Apioideae</taxon>
        <taxon>Scandiceae</taxon>
        <taxon>Daucinae</taxon>
        <taxon>Daucus</taxon>
        <taxon>Daucus sect. Daucus</taxon>
    </lineage>
</organism>
<sequence>MVVRNVVFVAGIVGLSEYCKISKEILSRMESVVTLGLAWPPKGNHLGTRGAIPKAT</sequence>
<reference evidence="1" key="1">
    <citation type="journal article" date="2016" name="Nat. Genet.">
        <title>A high-quality carrot genome assembly provides new insights into carotenoid accumulation and asterid genome evolution.</title>
        <authorList>
            <person name="Iorizzo M."/>
            <person name="Ellison S."/>
            <person name="Senalik D."/>
            <person name="Zeng P."/>
            <person name="Satapoomin P."/>
            <person name="Huang J."/>
            <person name="Bowman M."/>
            <person name="Iovene M."/>
            <person name="Sanseverino W."/>
            <person name="Cavagnaro P."/>
            <person name="Yildiz M."/>
            <person name="Macko-Podgorni A."/>
            <person name="Moranska E."/>
            <person name="Grzebelus E."/>
            <person name="Grzebelus D."/>
            <person name="Ashrafi H."/>
            <person name="Zheng Z."/>
            <person name="Cheng S."/>
            <person name="Spooner D."/>
            <person name="Van Deynze A."/>
            <person name="Simon P."/>
        </authorList>
    </citation>
    <scope>NUCLEOTIDE SEQUENCE [LARGE SCALE GENOMIC DNA]</scope>
    <source>
        <tissue evidence="1">Leaf</tissue>
    </source>
</reference>
<dbReference type="AlphaFoldDB" id="A0A164ZP24"/>
<accession>A0A164ZP24</accession>
<evidence type="ECO:0000313" key="1">
    <source>
        <dbReference type="EMBL" id="KZM96194.1"/>
    </source>
</evidence>
<gene>
    <name evidence="1" type="ORF">DCAR_019436</name>
</gene>